<dbReference type="InterPro" id="IPR019786">
    <property type="entry name" value="Zinc_finger_PHD-type_CS"/>
</dbReference>
<dbReference type="SUPFAM" id="SSF68906">
    <property type="entry name" value="SAP domain"/>
    <property type="match status" value="1"/>
</dbReference>
<keyword evidence="6 10" id="KW-0863">Zinc-finger</keyword>
<dbReference type="SMART" id="SM00249">
    <property type="entry name" value="PHD"/>
    <property type="match status" value="1"/>
</dbReference>
<evidence type="ECO:0000259" key="13">
    <source>
        <dbReference type="PROSITE" id="PS51044"/>
    </source>
</evidence>
<comment type="similarity">
    <text evidence="3">Belongs to the PIAS family.</text>
</comment>
<reference evidence="14 16" key="1">
    <citation type="journal article" date="2008" name="Science">
        <title>The Physcomitrella genome reveals evolutionary insights into the conquest of land by plants.</title>
        <authorList>
            <person name="Rensing S."/>
            <person name="Lang D."/>
            <person name="Zimmer A."/>
            <person name="Terry A."/>
            <person name="Salamov A."/>
            <person name="Shapiro H."/>
            <person name="Nishiyama T."/>
            <person name="Perroud P.-F."/>
            <person name="Lindquist E."/>
            <person name="Kamisugi Y."/>
            <person name="Tanahashi T."/>
            <person name="Sakakibara K."/>
            <person name="Fujita T."/>
            <person name="Oishi K."/>
            <person name="Shin-I T."/>
            <person name="Kuroki Y."/>
            <person name="Toyoda A."/>
            <person name="Suzuki Y."/>
            <person name="Hashimoto A."/>
            <person name="Yamaguchi K."/>
            <person name="Sugano A."/>
            <person name="Kohara Y."/>
            <person name="Fujiyama A."/>
            <person name="Anterola A."/>
            <person name="Aoki S."/>
            <person name="Ashton N."/>
            <person name="Barbazuk W.B."/>
            <person name="Barker E."/>
            <person name="Bennetzen J."/>
            <person name="Bezanilla M."/>
            <person name="Blankenship R."/>
            <person name="Cho S.H."/>
            <person name="Dutcher S."/>
            <person name="Estelle M."/>
            <person name="Fawcett J.A."/>
            <person name="Gundlach H."/>
            <person name="Hanada K."/>
            <person name="Heyl A."/>
            <person name="Hicks K.A."/>
            <person name="Hugh J."/>
            <person name="Lohr M."/>
            <person name="Mayer K."/>
            <person name="Melkozernov A."/>
            <person name="Murata T."/>
            <person name="Nelson D."/>
            <person name="Pils B."/>
            <person name="Prigge M."/>
            <person name="Reiss B."/>
            <person name="Renner T."/>
            <person name="Rombauts S."/>
            <person name="Rushton P."/>
            <person name="Sanderfoot A."/>
            <person name="Schween G."/>
            <person name="Shiu S.-H."/>
            <person name="Stueber K."/>
            <person name="Theodoulou F.L."/>
            <person name="Tu H."/>
            <person name="Van de Peer Y."/>
            <person name="Verrier P.J."/>
            <person name="Waters E."/>
            <person name="Wood A."/>
            <person name="Yang L."/>
            <person name="Cove D."/>
            <person name="Cuming A."/>
            <person name="Hasebe M."/>
            <person name="Lucas S."/>
            <person name="Mishler D.B."/>
            <person name="Reski R."/>
            <person name="Grigoriev I."/>
            <person name="Quatrano R.S."/>
            <person name="Boore J.L."/>
        </authorList>
    </citation>
    <scope>NUCLEOTIDE SEQUENCE [LARGE SCALE GENOMIC DNA]</scope>
    <source>
        <strain evidence="15 16">cv. Gransden 2004</strain>
    </source>
</reference>
<keyword evidence="9" id="KW-0539">Nucleus</keyword>
<feature type="compositionally biased region" description="Polar residues" evidence="11">
    <location>
        <begin position="619"/>
        <end position="628"/>
    </location>
</feature>
<evidence type="ECO:0000259" key="12">
    <source>
        <dbReference type="PROSITE" id="PS50800"/>
    </source>
</evidence>
<dbReference type="PaxDb" id="3218-PP1S16_412V6.1"/>
<dbReference type="InterPro" id="IPR013083">
    <property type="entry name" value="Znf_RING/FYVE/PHD"/>
</dbReference>
<evidence type="ECO:0000256" key="2">
    <source>
        <dbReference type="ARBA" id="ARBA00004718"/>
    </source>
</evidence>
<dbReference type="PROSITE" id="PS50800">
    <property type="entry name" value="SAP"/>
    <property type="match status" value="1"/>
</dbReference>
<evidence type="ECO:0000256" key="3">
    <source>
        <dbReference type="ARBA" id="ARBA00005383"/>
    </source>
</evidence>
<dbReference type="Proteomes" id="UP000006727">
    <property type="component" value="Chromosome 24"/>
</dbReference>
<dbReference type="GO" id="GO:0000785">
    <property type="term" value="C:chromatin"/>
    <property type="evidence" value="ECO:0000318"/>
    <property type="project" value="GO_Central"/>
</dbReference>
<dbReference type="SUPFAM" id="SSF57903">
    <property type="entry name" value="FYVE/PHD zinc finger"/>
    <property type="match status" value="1"/>
</dbReference>
<reference evidence="14 16" key="2">
    <citation type="journal article" date="2018" name="Plant J.">
        <title>The Physcomitrella patens chromosome-scale assembly reveals moss genome structure and evolution.</title>
        <authorList>
            <person name="Lang D."/>
            <person name="Ullrich K.K."/>
            <person name="Murat F."/>
            <person name="Fuchs J."/>
            <person name="Jenkins J."/>
            <person name="Haas F.B."/>
            <person name="Piednoel M."/>
            <person name="Gundlach H."/>
            <person name="Van Bel M."/>
            <person name="Meyberg R."/>
            <person name="Vives C."/>
            <person name="Morata J."/>
            <person name="Symeonidi A."/>
            <person name="Hiss M."/>
            <person name="Muchero W."/>
            <person name="Kamisugi Y."/>
            <person name="Saleh O."/>
            <person name="Blanc G."/>
            <person name="Decker E.L."/>
            <person name="van Gessel N."/>
            <person name="Grimwood J."/>
            <person name="Hayes R.D."/>
            <person name="Graham S.W."/>
            <person name="Gunter L.E."/>
            <person name="McDaniel S.F."/>
            <person name="Hoernstein S.N.W."/>
            <person name="Larsson A."/>
            <person name="Li F.W."/>
            <person name="Perroud P.F."/>
            <person name="Phillips J."/>
            <person name="Ranjan P."/>
            <person name="Rokshar D.S."/>
            <person name="Rothfels C.J."/>
            <person name="Schneider L."/>
            <person name="Shu S."/>
            <person name="Stevenson D.W."/>
            <person name="Thummler F."/>
            <person name="Tillich M."/>
            <person name="Villarreal Aguilar J.C."/>
            <person name="Widiez T."/>
            <person name="Wong G.K."/>
            <person name="Wymore A."/>
            <person name="Zhang Y."/>
            <person name="Zimmer A.D."/>
            <person name="Quatrano R.S."/>
            <person name="Mayer K.F.X."/>
            <person name="Goodstein D."/>
            <person name="Casacuberta J.M."/>
            <person name="Vandepoele K."/>
            <person name="Reski R."/>
            <person name="Cuming A.C."/>
            <person name="Tuskan G.A."/>
            <person name="Maumus F."/>
            <person name="Salse J."/>
            <person name="Schmutz J."/>
            <person name="Rensing S.A."/>
        </authorList>
    </citation>
    <scope>NUCLEOTIDE SEQUENCE [LARGE SCALE GENOMIC DNA]</scope>
    <source>
        <strain evidence="15 16">cv. Gransden 2004</strain>
    </source>
</reference>
<dbReference type="Pfam" id="PF02891">
    <property type="entry name" value="zf-MIZ"/>
    <property type="match status" value="1"/>
</dbReference>
<dbReference type="EMBL" id="ABEU02000024">
    <property type="protein sequence ID" value="PNR28420.1"/>
    <property type="molecule type" value="Genomic_DNA"/>
</dbReference>
<dbReference type="GO" id="GO:0061665">
    <property type="term" value="F:SUMO ligase activity"/>
    <property type="evidence" value="ECO:0000318"/>
    <property type="project" value="GO_Central"/>
</dbReference>
<dbReference type="InterPro" id="IPR019787">
    <property type="entry name" value="Znf_PHD-finger"/>
</dbReference>
<organism evidence="14">
    <name type="scientific">Physcomitrium patens</name>
    <name type="common">Spreading-leaved earth moss</name>
    <name type="synonym">Physcomitrella patens</name>
    <dbReference type="NCBI Taxonomy" id="3218"/>
    <lineage>
        <taxon>Eukaryota</taxon>
        <taxon>Viridiplantae</taxon>
        <taxon>Streptophyta</taxon>
        <taxon>Embryophyta</taxon>
        <taxon>Bryophyta</taxon>
        <taxon>Bryophytina</taxon>
        <taxon>Bryopsida</taxon>
        <taxon>Funariidae</taxon>
        <taxon>Funariales</taxon>
        <taxon>Funariaceae</taxon>
        <taxon>Physcomitrium</taxon>
    </lineage>
</organism>
<dbReference type="GO" id="GO:0005634">
    <property type="term" value="C:nucleus"/>
    <property type="evidence" value="ECO:0007669"/>
    <property type="project" value="UniProtKB-SubCell"/>
</dbReference>
<dbReference type="Gramene" id="Pp3c24_13070V3.1">
    <property type="protein sequence ID" value="Pp3c24_13070V3.1"/>
    <property type="gene ID" value="Pp3c24_13070"/>
</dbReference>
<dbReference type="Gene3D" id="1.10.720.30">
    <property type="entry name" value="SAP domain"/>
    <property type="match status" value="1"/>
</dbReference>
<dbReference type="Pfam" id="PF00628">
    <property type="entry name" value="PHD"/>
    <property type="match status" value="1"/>
</dbReference>
<evidence type="ECO:0000313" key="14">
    <source>
        <dbReference type="EMBL" id="PNR28420.1"/>
    </source>
</evidence>
<proteinExistence type="inferred from homology"/>
<dbReference type="AlphaFoldDB" id="A0A2K1IGM4"/>
<evidence type="ECO:0000256" key="8">
    <source>
        <dbReference type="ARBA" id="ARBA00022833"/>
    </source>
</evidence>
<gene>
    <name evidence="15" type="primary">LOC112276935</name>
    <name evidence="14" type="ORF">PHYPA_029012</name>
</gene>
<dbReference type="GO" id="GO:0016925">
    <property type="term" value="P:protein sumoylation"/>
    <property type="evidence" value="ECO:0000318"/>
    <property type="project" value="GO_Central"/>
</dbReference>
<evidence type="ECO:0000313" key="16">
    <source>
        <dbReference type="Proteomes" id="UP000006727"/>
    </source>
</evidence>
<evidence type="ECO:0000256" key="11">
    <source>
        <dbReference type="SAM" id="MobiDB-lite"/>
    </source>
</evidence>
<evidence type="ECO:0008006" key="17">
    <source>
        <dbReference type="Google" id="ProtNLM"/>
    </source>
</evidence>
<evidence type="ECO:0000256" key="6">
    <source>
        <dbReference type="ARBA" id="ARBA00022771"/>
    </source>
</evidence>
<comment type="pathway">
    <text evidence="2">Protein modification; protein sumoylation.</text>
</comment>
<keyword evidence="7" id="KW-0833">Ubl conjugation pathway</keyword>
<evidence type="ECO:0000256" key="10">
    <source>
        <dbReference type="PROSITE-ProRule" id="PRU00452"/>
    </source>
</evidence>
<dbReference type="PROSITE" id="PS51044">
    <property type="entry name" value="ZF_SP_RING"/>
    <property type="match status" value="1"/>
</dbReference>
<dbReference type="InterPro" id="IPR011011">
    <property type="entry name" value="Znf_FYVE_PHD"/>
</dbReference>
<dbReference type="InterPro" id="IPR036361">
    <property type="entry name" value="SAP_dom_sf"/>
</dbReference>
<evidence type="ECO:0000256" key="1">
    <source>
        <dbReference type="ARBA" id="ARBA00004123"/>
    </source>
</evidence>
<keyword evidence="4" id="KW-0808">Transferase</keyword>
<name>A0A2K1IGM4_PHYPA</name>
<feature type="region of interest" description="Disordered" evidence="11">
    <location>
        <begin position="602"/>
        <end position="645"/>
    </location>
</feature>
<sequence length="932" mass="102421">MEEPTARRQKERRAWKEGFIIVVAIVDVATSYVCIVSPEQPPACMSNLVGLRLRGTLSALPRIDLVSVFVCLPVPASRRDPGTLFLMEWLCSRSQLGSFRIRELKDVLARLGLPKQGKKQILIDKIMDLINPAEKESLAKGSKSSKKAISGDEAIAIVDEQYRKLRSIGTDLSRHKSAKSASSSGYPSPGLDESRCPCGSSVEAGRMIQCDSHGCRIWQHRSCVDFPKKPKDGVPVETPPNFYCELCRISQGDPFCEALFHPLLPVKFPSSTAKSERAITLQSIDEQFTLSLAHQELLQSPNYDLQVWCVLLSDKVSFRMHWPLSAVLRVNDANVRVTNRPAEQPLGANSRDEGHSITSYTREGLNRLNMSCDDARPFCLGVRIIRRRSLEEVMDMIPNEKDGEPFDEAVARVRRCINGGGGQGLGSDDDGADSDLEIVAESLTVNLRCPMSGSQIKVAGRFKPCPHMGCFDLDTYVEMNQRTRKWQCPICLKNYSIEHLIIDPFFNRITNALRTLDEDVTEVELKADGSWRPKLEGNVKNGEPWSPSPAAAVAIVSNGNKSAPVLFSSHHVKIEAGRSSHDHGSLQLKWTPEVQRVVNGRNYRNGGPSLQVMPLPRLSRSSSATGSNLKVGEDENSVNQDASEKNTVSMDDTDVEFLSILQEAARGTWQASGDDPANGGDIIVLSDSDDGEDEVTVVGSSHVSMYSDVIGNGGVRFSEGRVPNDINGDPSRFALGLGQYEYYGSQTEAVALQHPPLQPTPVEVVGSSDFLCTSLIGNDPSQLDWESFGQSHTPTLYEVIDSESIDINKDGSPLQNLLPSQPARSEVQENLRDLTLPAEVMDNSWFSLSLGGIGNVVKPTPERSLFTTSIEWCSPISQPGVNEYDPHGLGSNGSSQHLMDSRHPLRGHFTADGYPFPVRPCSGHIHARRVSR</sequence>
<keyword evidence="8" id="KW-0862">Zinc</keyword>
<keyword evidence="16" id="KW-1185">Reference proteome</keyword>
<evidence type="ECO:0000256" key="5">
    <source>
        <dbReference type="ARBA" id="ARBA00022723"/>
    </source>
</evidence>
<dbReference type="Gene3D" id="3.30.40.10">
    <property type="entry name" value="Zinc/RING finger domain, C3HC4 (zinc finger)"/>
    <property type="match status" value="2"/>
</dbReference>
<dbReference type="GO" id="GO:0008270">
    <property type="term" value="F:zinc ion binding"/>
    <property type="evidence" value="ECO:0007669"/>
    <property type="project" value="UniProtKB-KW"/>
</dbReference>
<reference evidence="15" key="3">
    <citation type="submission" date="2020-12" db="UniProtKB">
        <authorList>
            <consortium name="EnsemblPlants"/>
        </authorList>
    </citation>
    <scope>IDENTIFICATION</scope>
</reference>
<feature type="domain" description="SAP" evidence="12">
    <location>
        <begin position="96"/>
        <end position="130"/>
    </location>
</feature>
<dbReference type="PANTHER" id="PTHR10782:SF102">
    <property type="entry name" value="E3 SUMO-PROTEIN LIGASE SIZ1"/>
    <property type="match status" value="1"/>
</dbReference>
<comment type="subcellular location">
    <subcellularLocation>
        <location evidence="1">Nucleus</location>
    </subcellularLocation>
</comment>
<evidence type="ECO:0000256" key="4">
    <source>
        <dbReference type="ARBA" id="ARBA00022679"/>
    </source>
</evidence>
<dbReference type="Pfam" id="PF02037">
    <property type="entry name" value="SAP"/>
    <property type="match status" value="1"/>
</dbReference>
<dbReference type="CDD" id="cd16792">
    <property type="entry name" value="SP-RING_Siz-like"/>
    <property type="match status" value="1"/>
</dbReference>
<dbReference type="PROSITE" id="PS01359">
    <property type="entry name" value="ZF_PHD_1"/>
    <property type="match status" value="1"/>
</dbReference>
<keyword evidence="5" id="KW-0479">Metal-binding</keyword>
<accession>A0A2K1IGM4</accession>
<dbReference type="FunCoup" id="A0A2K1IGM4">
    <property type="interactions" value="2746"/>
</dbReference>
<evidence type="ECO:0000256" key="7">
    <source>
        <dbReference type="ARBA" id="ARBA00022786"/>
    </source>
</evidence>
<dbReference type="PANTHER" id="PTHR10782">
    <property type="entry name" value="ZINC FINGER MIZ DOMAIN-CONTAINING PROTEIN"/>
    <property type="match status" value="1"/>
</dbReference>
<feature type="domain" description="SP-RING-type" evidence="13">
    <location>
        <begin position="434"/>
        <end position="515"/>
    </location>
</feature>
<dbReference type="SMART" id="SM00513">
    <property type="entry name" value="SAP"/>
    <property type="match status" value="1"/>
</dbReference>
<dbReference type="EnsemblPlants" id="Pp3c24_13070V3.1">
    <property type="protein sequence ID" value="Pp3c24_13070V3.1"/>
    <property type="gene ID" value="Pp3c24_13070"/>
</dbReference>
<dbReference type="InterPro" id="IPR001965">
    <property type="entry name" value="Znf_PHD"/>
</dbReference>
<dbReference type="UniPathway" id="UPA00886"/>
<evidence type="ECO:0000313" key="15">
    <source>
        <dbReference type="EnsemblPlants" id="Pp3c24_13070V3.1"/>
    </source>
</evidence>
<protein>
    <recommendedName>
        <fullName evidence="17">E3 SUMO-protein ligase SIZ1</fullName>
    </recommendedName>
</protein>
<evidence type="ECO:0000256" key="9">
    <source>
        <dbReference type="ARBA" id="ARBA00023242"/>
    </source>
</evidence>
<dbReference type="InterPro" id="IPR003034">
    <property type="entry name" value="SAP_dom"/>
</dbReference>
<dbReference type="InterPro" id="IPR004181">
    <property type="entry name" value="Znf_MIZ"/>
</dbReference>
<dbReference type="STRING" id="3218.A0A2K1IGM4"/>
<dbReference type="InterPro" id="IPR031141">
    <property type="entry name" value="SIZ1/2_SP-RING"/>
</dbReference>
<dbReference type="CDD" id="cd15570">
    <property type="entry name" value="PHD_Bye1p_SIZ1_like"/>
    <property type="match status" value="1"/>
</dbReference>